<protein>
    <submittedName>
        <fullName evidence="1">Uncharacterized protein</fullName>
    </submittedName>
</protein>
<comment type="caution">
    <text evidence="1">The sequence shown here is derived from an EMBL/GenBank/DDBJ whole genome shotgun (WGS) entry which is preliminary data.</text>
</comment>
<dbReference type="Proteomes" id="UP001060085">
    <property type="component" value="Linkage Group LG08"/>
</dbReference>
<keyword evidence="2" id="KW-1185">Reference proteome</keyword>
<dbReference type="EMBL" id="CM044708">
    <property type="protein sequence ID" value="KAI5649220.1"/>
    <property type="molecule type" value="Genomic_DNA"/>
</dbReference>
<gene>
    <name evidence="1" type="ORF">M9H77_35225</name>
</gene>
<reference evidence="2" key="1">
    <citation type="journal article" date="2023" name="Nat. Plants">
        <title>Single-cell RNA sequencing provides a high-resolution roadmap for understanding the multicellular compartmentation of specialized metabolism.</title>
        <authorList>
            <person name="Sun S."/>
            <person name="Shen X."/>
            <person name="Li Y."/>
            <person name="Li Y."/>
            <person name="Wang S."/>
            <person name="Li R."/>
            <person name="Zhang H."/>
            <person name="Shen G."/>
            <person name="Guo B."/>
            <person name="Wei J."/>
            <person name="Xu J."/>
            <person name="St-Pierre B."/>
            <person name="Chen S."/>
            <person name="Sun C."/>
        </authorList>
    </citation>
    <scope>NUCLEOTIDE SEQUENCE [LARGE SCALE GENOMIC DNA]</scope>
</reference>
<sequence>MVEDNREDESVRKLADAICNQKEIVEEDVSKGPDKVNLEHEHFAVNAPSKRSKTGNGQRKVSKTKQANVKGYVEDNRAFVDVTLLSTEKVDILYHWKQLASNQVKHSDVL</sequence>
<evidence type="ECO:0000313" key="2">
    <source>
        <dbReference type="Proteomes" id="UP001060085"/>
    </source>
</evidence>
<organism evidence="1 2">
    <name type="scientific">Catharanthus roseus</name>
    <name type="common">Madagascar periwinkle</name>
    <name type="synonym">Vinca rosea</name>
    <dbReference type="NCBI Taxonomy" id="4058"/>
    <lineage>
        <taxon>Eukaryota</taxon>
        <taxon>Viridiplantae</taxon>
        <taxon>Streptophyta</taxon>
        <taxon>Embryophyta</taxon>
        <taxon>Tracheophyta</taxon>
        <taxon>Spermatophyta</taxon>
        <taxon>Magnoliopsida</taxon>
        <taxon>eudicotyledons</taxon>
        <taxon>Gunneridae</taxon>
        <taxon>Pentapetalae</taxon>
        <taxon>asterids</taxon>
        <taxon>lamiids</taxon>
        <taxon>Gentianales</taxon>
        <taxon>Apocynaceae</taxon>
        <taxon>Rauvolfioideae</taxon>
        <taxon>Vinceae</taxon>
        <taxon>Catharanthinae</taxon>
        <taxon>Catharanthus</taxon>
    </lineage>
</organism>
<proteinExistence type="predicted"/>
<evidence type="ECO:0000313" key="1">
    <source>
        <dbReference type="EMBL" id="KAI5649220.1"/>
    </source>
</evidence>
<name>A0ACB9ZNN8_CATRO</name>
<accession>A0ACB9ZNN8</accession>